<evidence type="ECO:0000256" key="1">
    <source>
        <dbReference type="ARBA" id="ARBA00006845"/>
    </source>
</evidence>
<proteinExistence type="inferred from homology"/>
<comment type="similarity">
    <text evidence="1">Belongs to the barstar family.</text>
</comment>
<evidence type="ECO:0000313" key="4">
    <source>
        <dbReference type="Proteomes" id="UP000665561"/>
    </source>
</evidence>
<organism evidence="3 4">
    <name type="scientific">Paenibacillus glycinis</name>
    <dbReference type="NCBI Taxonomy" id="2697035"/>
    <lineage>
        <taxon>Bacteria</taxon>
        <taxon>Bacillati</taxon>
        <taxon>Bacillota</taxon>
        <taxon>Bacilli</taxon>
        <taxon>Bacillales</taxon>
        <taxon>Paenibacillaceae</taxon>
        <taxon>Paenibacillus</taxon>
    </lineage>
</organism>
<dbReference type="Proteomes" id="UP000665561">
    <property type="component" value="Unassembled WGS sequence"/>
</dbReference>
<name>A0ABW9XZH8_9BACL</name>
<comment type="caution">
    <text evidence="3">The sequence shown here is derived from an EMBL/GenBank/DDBJ whole genome shotgun (WGS) entry which is preliminary data.</text>
</comment>
<dbReference type="EMBL" id="JAAAMV010000032">
    <property type="protein sequence ID" value="NBD27906.1"/>
    <property type="molecule type" value="Genomic_DNA"/>
</dbReference>
<keyword evidence="4" id="KW-1185">Reference proteome</keyword>
<feature type="domain" description="Barstar (barnase inhibitor)" evidence="2">
    <location>
        <begin position="127"/>
        <end position="203"/>
    </location>
</feature>
<dbReference type="InterPro" id="IPR000468">
    <property type="entry name" value="Barstar"/>
</dbReference>
<accession>A0ABW9XZH8</accession>
<dbReference type="Gene3D" id="3.30.370.10">
    <property type="entry name" value="Barstar-like"/>
    <property type="match status" value="1"/>
</dbReference>
<evidence type="ECO:0000313" key="3">
    <source>
        <dbReference type="EMBL" id="NBD27906.1"/>
    </source>
</evidence>
<sequence>MRNDEKCYSLLTLHSFTLSEVCRVMPKIIFSNFYLNFLSKDGTSLGGYYFSPDQMVKINPLELSEETPITIGGYFGEEPLPLANKVWDQLRENPNAYGQWKKLEEKRAWLQIVRLRRLMDDTMRKDQVVRIDGKYIQDEVTLYLALGEAVNGPFGYYGANLDSLSDCLSGGFGLVPPFTLEWTDFHYSFKSKPENHARCISLLFQILTSRGCKILLTD</sequence>
<gene>
    <name evidence="3" type="ORF">GT019_28910</name>
</gene>
<reference evidence="3 4" key="1">
    <citation type="submission" date="2020-01" db="EMBL/GenBank/DDBJ databases">
        <title>Paenibacillus soybeanensis sp. nov. isolated from the nodules of soybean (Glycine max(L.) Merr).</title>
        <authorList>
            <person name="Wang H."/>
        </authorList>
    </citation>
    <scope>NUCLEOTIDE SEQUENCE [LARGE SCALE GENOMIC DNA]</scope>
    <source>
        <strain evidence="3 4">T1</strain>
    </source>
</reference>
<dbReference type="SUPFAM" id="SSF52038">
    <property type="entry name" value="Barstar-related"/>
    <property type="match status" value="1"/>
</dbReference>
<evidence type="ECO:0000259" key="2">
    <source>
        <dbReference type="Pfam" id="PF01337"/>
    </source>
</evidence>
<dbReference type="InterPro" id="IPR035905">
    <property type="entry name" value="Barstar-like_sf"/>
</dbReference>
<protein>
    <recommendedName>
        <fullName evidence="2">Barstar (barnase inhibitor) domain-containing protein</fullName>
    </recommendedName>
</protein>
<dbReference type="Pfam" id="PF01337">
    <property type="entry name" value="Barstar"/>
    <property type="match status" value="1"/>
</dbReference>